<proteinExistence type="predicted"/>
<evidence type="ECO:0000256" key="1">
    <source>
        <dbReference type="SAM" id="MobiDB-lite"/>
    </source>
</evidence>
<feature type="compositionally biased region" description="Basic and acidic residues" evidence="1">
    <location>
        <begin position="33"/>
        <end position="47"/>
    </location>
</feature>
<evidence type="ECO:0000313" key="2">
    <source>
        <dbReference type="EMBL" id="MFB9645388.1"/>
    </source>
</evidence>
<sequence>MTSESQPQEPEKSEHVPADEDLEEPSTETPPGDEPKAHDSDEPEPSHEAVGIGVIGRPLVDPK</sequence>
<feature type="compositionally biased region" description="Basic and acidic residues" evidence="1">
    <location>
        <begin position="9"/>
        <end position="18"/>
    </location>
</feature>
<organism evidence="2 3">
    <name type="scientific">Microbacterium terregens</name>
    <dbReference type="NCBI Taxonomy" id="69363"/>
    <lineage>
        <taxon>Bacteria</taxon>
        <taxon>Bacillati</taxon>
        <taxon>Actinomycetota</taxon>
        <taxon>Actinomycetes</taxon>
        <taxon>Micrococcales</taxon>
        <taxon>Microbacteriaceae</taxon>
        <taxon>Microbacterium</taxon>
    </lineage>
</organism>
<dbReference type="EMBL" id="JBHMBE010000002">
    <property type="protein sequence ID" value="MFB9645388.1"/>
    <property type="molecule type" value="Genomic_DNA"/>
</dbReference>
<evidence type="ECO:0000313" key="3">
    <source>
        <dbReference type="Proteomes" id="UP001589611"/>
    </source>
</evidence>
<dbReference type="RefSeq" id="WP_344714449.1">
    <property type="nucleotide sequence ID" value="NZ_BAAAWH010000001.1"/>
</dbReference>
<feature type="region of interest" description="Disordered" evidence="1">
    <location>
        <begin position="1"/>
        <end position="63"/>
    </location>
</feature>
<dbReference type="Proteomes" id="UP001589611">
    <property type="component" value="Unassembled WGS sequence"/>
</dbReference>
<comment type="caution">
    <text evidence="2">The sequence shown here is derived from an EMBL/GenBank/DDBJ whole genome shotgun (WGS) entry which is preliminary data.</text>
</comment>
<gene>
    <name evidence="2" type="ORF">ACFFPJ_06225</name>
</gene>
<name>A0ABV5SYF6_9MICO</name>
<accession>A0ABV5SYF6</accession>
<protein>
    <submittedName>
        <fullName evidence="2">Uncharacterized protein</fullName>
    </submittedName>
</protein>
<reference evidence="2 3" key="1">
    <citation type="submission" date="2024-09" db="EMBL/GenBank/DDBJ databases">
        <authorList>
            <person name="Sun Q."/>
            <person name="Mori K."/>
        </authorList>
    </citation>
    <scope>NUCLEOTIDE SEQUENCE [LARGE SCALE GENOMIC DNA]</scope>
    <source>
        <strain evidence="2 3">JCM 1342</strain>
    </source>
</reference>
<keyword evidence="3" id="KW-1185">Reference proteome</keyword>